<comment type="catalytic activity">
    <reaction evidence="5 6">
        <text>queuosine 5'-phosphate + H2O = queuine + D-ribose 5-phosphate</text>
        <dbReference type="Rhea" id="RHEA:75387"/>
        <dbReference type="ChEBI" id="CHEBI:15377"/>
        <dbReference type="ChEBI" id="CHEBI:17433"/>
        <dbReference type="ChEBI" id="CHEBI:78346"/>
        <dbReference type="ChEBI" id="CHEBI:194371"/>
    </reaction>
    <physiologicalReaction direction="left-to-right" evidence="5 6">
        <dbReference type="Rhea" id="RHEA:75388"/>
    </physiologicalReaction>
</comment>
<sequence length="223" mass="25388">MSDDEIDLELLALLRQSLGGSINRKNAPAETKVLEGARYIYNNSIDVALDSQSTKAAAESIWTSMQHKEYSIKTWSTHELHPKAKNEDTRFGCRFLNCIDEAGGSAAALVNLLAENFPCFNDEQRFEGRRVRFYKRAQILVADLWACFEGESYGKFHDINEITMFAGCSIWCVELIKAHILQRDPDAKVNAVLLDFYLYDTMKEKEAAGDEGIPHHRTRGIWY</sequence>
<evidence type="ECO:0000256" key="1">
    <source>
        <dbReference type="ARBA" id="ARBA00022801"/>
    </source>
</evidence>
<dbReference type="PANTHER" id="PTHR21314:SF0">
    <property type="entry name" value="QUEUOSINE 5'-PHOSPHATE N-GLYCOSYLASE_HYDROLASE"/>
    <property type="match status" value="1"/>
</dbReference>
<reference evidence="7" key="1">
    <citation type="submission" date="2021-03" db="EMBL/GenBank/DDBJ databases">
        <title>Comparative genomics and phylogenomic investigation of the class Geoglossomycetes provide insights into ecological specialization and systematics.</title>
        <authorList>
            <person name="Melie T."/>
            <person name="Pirro S."/>
            <person name="Miller A.N."/>
            <person name="Quandt A."/>
        </authorList>
    </citation>
    <scope>NUCLEOTIDE SEQUENCE</scope>
    <source>
        <strain evidence="7">GBOQ0MN5Z8</strain>
    </source>
</reference>
<dbReference type="EMBL" id="JAGHQL010000082">
    <property type="protein sequence ID" value="KAH0541289.1"/>
    <property type="molecule type" value="Genomic_DNA"/>
</dbReference>
<evidence type="ECO:0000256" key="4">
    <source>
        <dbReference type="ARBA" id="ARBA00035393"/>
    </source>
</evidence>
<organism evidence="7 8">
    <name type="scientific">Glutinoglossum americanum</name>
    <dbReference type="NCBI Taxonomy" id="1670608"/>
    <lineage>
        <taxon>Eukaryota</taxon>
        <taxon>Fungi</taxon>
        <taxon>Dikarya</taxon>
        <taxon>Ascomycota</taxon>
        <taxon>Pezizomycotina</taxon>
        <taxon>Geoglossomycetes</taxon>
        <taxon>Geoglossales</taxon>
        <taxon>Geoglossaceae</taxon>
        <taxon>Glutinoglossum</taxon>
    </lineage>
</organism>
<evidence type="ECO:0000256" key="6">
    <source>
        <dbReference type="RuleBase" id="RU365002"/>
    </source>
</evidence>
<keyword evidence="8" id="KW-1185">Reference proteome</keyword>
<evidence type="ECO:0000256" key="5">
    <source>
        <dbReference type="ARBA" id="ARBA00048204"/>
    </source>
</evidence>
<comment type="similarity">
    <text evidence="2 6">Belongs to the QNG1 protein family.</text>
</comment>
<evidence type="ECO:0000313" key="7">
    <source>
        <dbReference type="EMBL" id="KAH0541289.1"/>
    </source>
</evidence>
<comment type="caution">
    <text evidence="7">The sequence shown here is derived from an EMBL/GenBank/DDBJ whole genome shotgun (WGS) entry which is preliminary data.</text>
</comment>
<name>A0A9P8I5J0_9PEZI</name>
<dbReference type="InterPro" id="IPR019438">
    <property type="entry name" value="Q_salvage"/>
</dbReference>
<dbReference type="PANTHER" id="PTHR21314">
    <property type="entry name" value="QUEUOSINE 5'-PHOSPHATE N-GLYCOSYLASE_HYDROLASE-RELATED"/>
    <property type="match status" value="1"/>
</dbReference>
<comment type="function">
    <text evidence="6">Catalyzes the hydrolysis of queuosine 5'-phosphate, releasing the nucleobase queuine (q). Is required for salvage of queuine from exogenous queuosine (Q) that is imported and then converted to queuosine 5'-phosphate intracellularly.</text>
</comment>
<dbReference type="OrthoDB" id="416777at2759"/>
<proteinExistence type="inferred from homology"/>
<evidence type="ECO:0000256" key="3">
    <source>
        <dbReference type="ARBA" id="ARBA00035306"/>
    </source>
</evidence>
<dbReference type="Proteomes" id="UP000698800">
    <property type="component" value="Unassembled WGS sequence"/>
</dbReference>
<dbReference type="GO" id="GO:0016787">
    <property type="term" value="F:hydrolase activity"/>
    <property type="evidence" value="ECO:0007669"/>
    <property type="project" value="UniProtKB-KW"/>
</dbReference>
<accession>A0A9P8I5J0</accession>
<evidence type="ECO:0000256" key="2">
    <source>
        <dbReference type="ARBA" id="ARBA00035119"/>
    </source>
</evidence>
<protein>
    <recommendedName>
        <fullName evidence="3 6">Queuosine 5'-phosphate N-glycosylase/hydrolase</fullName>
        <ecNumber evidence="6">3.2.2.-</ecNumber>
    </recommendedName>
    <alternativeName>
        <fullName evidence="4 6">Queuosine-nucleotide N-glycosylase/hydrolase</fullName>
    </alternativeName>
</protein>
<evidence type="ECO:0000313" key="8">
    <source>
        <dbReference type="Proteomes" id="UP000698800"/>
    </source>
</evidence>
<dbReference type="GO" id="GO:0006400">
    <property type="term" value="P:tRNA modification"/>
    <property type="evidence" value="ECO:0007669"/>
    <property type="project" value="TreeGrafter"/>
</dbReference>
<dbReference type="Pfam" id="PF10343">
    <property type="entry name" value="Q_salvage"/>
    <property type="match status" value="2"/>
</dbReference>
<keyword evidence="1 6" id="KW-0378">Hydrolase</keyword>
<dbReference type="AlphaFoldDB" id="A0A9P8I5J0"/>
<dbReference type="EC" id="3.2.2.-" evidence="6"/>
<gene>
    <name evidence="7" type="ORF">FGG08_004213</name>
</gene>